<accession>A0AA40FF07</accession>
<dbReference type="EMBL" id="JAHYIQ010000048">
    <property type="protein sequence ID" value="KAK1117819.1"/>
    <property type="molecule type" value="Genomic_DNA"/>
</dbReference>
<dbReference type="AlphaFoldDB" id="A0AA40FF07"/>
<evidence type="ECO:0000313" key="1">
    <source>
        <dbReference type="EMBL" id="KAK1117819.1"/>
    </source>
</evidence>
<evidence type="ECO:0000313" key="2">
    <source>
        <dbReference type="Proteomes" id="UP001177670"/>
    </source>
</evidence>
<organism evidence="1 2">
    <name type="scientific">Melipona bicolor</name>
    <dbReference type="NCBI Taxonomy" id="60889"/>
    <lineage>
        <taxon>Eukaryota</taxon>
        <taxon>Metazoa</taxon>
        <taxon>Ecdysozoa</taxon>
        <taxon>Arthropoda</taxon>
        <taxon>Hexapoda</taxon>
        <taxon>Insecta</taxon>
        <taxon>Pterygota</taxon>
        <taxon>Neoptera</taxon>
        <taxon>Endopterygota</taxon>
        <taxon>Hymenoptera</taxon>
        <taxon>Apocrita</taxon>
        <taxon>Aculeata</taxon>
        <taxon>Apoidea</taxon>
        <taxon>Anthophila</taxon>
        <taxon>Apidae</taxon>
        <taxon>Melipona</taxon>
    </lineage>
</organism>
<sequence length="193" mass="22382">MPPFIHVGEKTFRGNRPGDWGKSDRKEYFKRSFANRGIPDEYSRIFLRRTCNCQKDREGREERVVKRAKGRTEFDARGKGTTKSLLAFVPGRSRKLCYIFGQLDDIRCPNKPDQREKLERNKRLKKRCKRKRSSVAFLPRSSVKIRAASGKTPLARLECVTSEEIKPARSVAVMLPERRETFSQNADCRSTIV</sequence>
<proteinExistence type="predicted"/>
<comment type="caution">
    <text evidence="1">The sequence shown here is derived from an EMBL/GenBank/DDBJ whole genome shotgun (WGS) entry which is preliminary data.</text>
</comment>
<gene>
    <name evidence="1" type="ORF">K0M31_015755</name>
</gene>
<dbReference type="Proteomes" id="UP001177670">
    <property type="component" value="Unassembled WGS sequence"/>
</dbReference>
<keyword evidence="2" id="KW-1185">Reference proteome</keyword>
<name>A0AA40FF07_9HYME</name>
<reference evidence="1" key="1">
    <citation type="submission" date="2021-10" db="EMBL/GenBank/DDBJ databases">
        <title>Melipona bicolor Genome sequencing and assembly.</title>
        <authorList>
            <person name="Araujo N.S."/>
            <person name="Arias M.C."/>
        </authorList>
    </citation>
    <scope>NUCLEOTIDE SEQUENCE</scope>
    <source>
        <strain evidence="1">USP_2M_L1-L4_2017</strain>
        <tissue evidence="1">Whole body</tissue>
    </source>
</reference>
<protein>
    <submittedName>
        <fullName evidence="1">Uncharacterized protein</fullName>
    </submittedName>
</protein>